<comment type="similarity">
    <text evidence="1">Belongs to the universal ribosomal protein uS8 family.</text>
</comment>
<feature type="non-terminal residue" evidence="4">
    <location>
        <position position="1"/>
    </location>
</feature>
<gene>
    <name evidence="4" type="ORF">B1B_18639</name>
</gene>
<dbReference type="Gene3D" id="3.30.1490.10">
    <property type="match status" value="1"/>
</dbReference>
<dbReference type="AlphaFoldDB" id="T0ZLS3"/>
<evidence type="ECO:0000313" key="4">
    <source>
        <dbReference type="EMBL" id="EQD29689.1"/>
    </source>
</evidence>
<reference evidence="4" key="1">
    <citation type="submission" date="2013-08" db="EMBL/GenBank/DDBJ databases">
        <authorList>
            <person name="Mendez C."/>
            <person name="Richter M."/>
            <person name="Ferrer M."/>
            <person name="Sanchez J."/>
        </authorList>
    </citation>
    <scope>NUCLEOTIDE SEQUENCE</scope>
</reference>
<evidence type="ECO:0000256" key="1">
    <source>
        <dbReference type="ARBA" id="ARBA00006471"/>
    </source>
</evidence>
<protein>
    <submittedName>
        <fullName evidence="4">30S ribosomal protein S8P</fullName>
    </submittedName>
</protein>
<dbReference type="PROSITE" id="PS00053">
    <property type="entry name" value="RIBOSOMAL_S8"/>
    <property type="match status" value="1"/>
</dbReference>
<dbReference type="GO" id="GO:0005840">
    <property type="term" value="C:ribosome"/>
    <property type="evidence" value="ECO:0007669"/>
    <property type="project" value="UniProtKB-KW"/>
</dbReference>
<dbReference type="NCBIfam" id="NF003115">
    <property type="entry name" value="PRK04034.1"/>
    <property type="match status" value="1"/>
</dbReference>
<dbReference type="SUPFAM" id="SSF56047">
    <property type="entry name" value="Ribosomal protein S8"/>
    <property type="match status" value="1"/>
</dbReference>
<organism evidence="4">
    <name type="scientific">mine drainage metagenome</name>
    <dbReference type="NCBI Taxonomy" id="410659"/>
    <lineage>
        <taxon>unclassified sequences</taxon>
        <taxon>metagenomes</taxon>
        <taxon>ecological metagenomes</taxon>
    </lineage>
</organism>
<name>T0ZLS3_9ZZZZ</name>
<dbReference type="InterPro" id="IPR047863">
    <property type="entry name" value="Ribosomal_uS8_CS"/>
</dbReference>
<evidence type="ECO:0000256" key="2">
    <source>
        <dbReference type="ARBA" id="ARBA00022980"/>
    </source>
</evidence>
<dbReference type="EMBL" id="AUZY01012484">
    <property type="protein sequence ID" value="EQD29689.1"/>
    <property type="molecule type" value="Genomic_DNA"/>
</dbReference>
<keyword evidence="2 4" id="KW-0689">Ribosomal protein</keyword>
<dbReference type="InterPro" id="IPR035987">
    <property type="entry name" value="Ribosomal_uS8_sf"/>
</dbReference>
<dbReference type="InterPro" id="IPR000630">
    <property type="entry name" value="Ribosomal_uS8"/>
</dbReference>
<reference evidence="4" key="2">
    <citation type="journal article" date="2014" name="ISME J.">
        <title>Microbial stratification in low pH oxic and suboxic macroscopic growths along an acid mine drainage.</title>
        <authorList>
            <person name="Mendez-Garcia C."/>
            <person name="Mesa V."/>
            <person name="Sprenger R.R."/>
            <person name="Richter M."/>
            <person name="Diez M.S."/>
            <person name="Solano J."/>
            <person name="Bargiela R."/>
            <person name="Golyshina O.V."/>
            <person name="Manteca A."/>
            <person name="Ramos J.L."/>
            <person name="Gallego J.R."/>
            <person name="Llorente I."/>
            <person name="Martins Dos Santos V.A."/>
            <person name="Jensen O.N."/>
            <person name="Pelaez A.I."/>
            <person name="Sanchez J."/>
            <person name="Ferrer M."/>
        </authorList>
    </citation>
    <scope>NUCLEOTIDE SEQUENCE</scope>
</reference>
<dbReference type="Pfam" id="PF00410">
    <property type="entry name" value="Ribosomal_S8"/>
    <property type="match status" value="1"/>
</dbReference>
<dbReference type="HAMAP" id="MF_01302_A">
    <property type="entry name" value="Ribosomal_uS8_A"/>
    <property type="match status" value="1"/>
</dbReference>
<dbReference type="GO" id="GO:0003735">
    <property type="term" value="F:structural constituent of ribosome"/>
    <property type="evidence" value="ECO:0007669"/>
    <property type="project" value="InterPro"/>
</dbReference>
<accession>T0ZLS3</accession>
<dbReference type="GO" id="GO:0006412">
    <property type="term" value="P:translation"/>
    <property type="evidence" value="ECO:0007669"/>
    <property type="project" value="InterPro"/>
</dbReference>
<evidence type="ECO:0000256" key="3">
    <source>
        <dbReference type="ARBA" id="ARBA00023274"/>
    </source>
</evidence>
<dbReference type="PANTHER" id="PTHR11758">
    <property type="entry name" value="40S RIBOSOMAL PROTEIN S15A"/>
    <property type="match status" value="1"/>
</dbReference>
<sequence>YMRHDPLNDIINTIKNASTMGMREIEVRPAARLIGRVLKVMQEYNYIKSFEVVDDSRGGLFRIFLANTINNCGIIKPRLSVKKSDMEKFEARFLPAQDFGILILTTTKGVMSHKTARESGVGGKLLAYVY</sequence>
<dbReference type="Gene3D" id="3.30.1370.30">
    <property type="match status" value="1"/>
</dbReference>
<comment type="caution">
    <text evidence="4">The sequence shown here is derived from an EMBL/GenBank/DDBJ whole genome shotgun (WGS) entry which is preliminary data.</text>
</comment>
<proteinExistence type="inferred from homology"/>
<keyword evidence="3" id="KW-0687">Ribonucleoprotein</keyword>
<dbReference type="GO" id="GO:1990904">
    <property type="term" value="C:ribonucleoprotein complex"/>
    <property type="evidence" value="ECO:0007669"/>
    <property type="project" value="UniProtKB-KW"/>
</dbReference>